<organism evidence="1">
    <name type="scientific">Macaca fascicularis</name>
    <name type="common">Crab-eating macaque</name>
    <name type="synonym">Cynomolgus monkey</name>
    <dbReference type="NCBI Taxonomy" id="9541"/>
    <lineage>
        <taxon>Eukaryota</taxon>
        <taxon>Metazoa</taxon>
        <taxon>Chordata</taxon>
        <taxon>Craniata</taxon>
        <taxon>Vertebrata</taxon>
        <taxon>Euteleostomi</taxon>
        <taxon>Mammalia</taxon>
        <taxon>Eutheria</taxon>
        <taxon>Euarchontoglires</taxon>
        <taxon>Primates</taxon>
        <taxon>Haplorrhini</taxon>
        <taxon>Catarrhini</taxon>
        <taxon>Cercopithecidae</taxon>
        <taxon>Cercopithecinae</taxon>
        <taxon>Macaca</taxon>
    </lineage>
</organism>
<sequence length="44" mass="5017">MKLDLLENGEVVYCLNIGTSSYSQVSVATSFPFVWDKFDTNYSF</sequence>
<protein>
    <submittedName>
        <fullName evidence="1">Macaca fascicularis brain cDNA, clone: QflA-23742</fullName>
    </submittedName>
</protein>
<accession>I7GDU4</accession>
<dbReference type="AlphaFoldDB" id="I7GDU4"/>
<evidence type="ECO:0000313" key="1">
    <source>
        <dbReference type="EMBL" id="BAE90750.1"/>
    </source>
</evidence>
<reference evidence="1" key="1">
    <citation type="journal article" date="2007" name="PLoS Biol.">
        <title>Rate of evolution in brain-expressed genes in humans and other primates.</title>
        <authorList>
            <person name="Wang H.-Y."/>
            <person name="Chien H.-C."/>
            <person name="Osada N."/>
            <person name="Hashimoto K."/>
            <person name="Sugano S."/>
            <person name="Gojobori T."/>
            <person name="Chou C.-K."/>
            <person name="Tsai S.-F."/>
            <person name="Wu C.-I."/>
            <person name="Shen C.-K.J."/>
        </authorList>
    </citation>
    <scope>NUCLEOTIDE SEQUENCE</scope>
</reference>
<dbReference type="EMBL" id="AB173688">
    <property type="protein sequence ID" value="BAE90750.1"/>
    <property type="molecule type" value="mRNA"/>
</dbReference>
<name>I7GDU4_MACFA</name>
<proteinExistence type="evidence at transcript level"/>